<dbReference type="InterPro" id="IPR047205">
    <property type="entry name" value="RMP1"/>
</dbReference>
<dbReference type="GO" id="GO:0000172">
    <property type="term" value="C:ribonuclease MRP complex"/>
    <property type="evidence" value="ECO:0007669"/>
    <property type="project" value="InterPro"/>
</dbReference>
<evidence type="ECO:0000256" key="1">
    <source>
        <dbReference type="SAM" id="MobiDB-lite"/>
    </source>
</evidence>
<proteinExistence type="predicted"/>
<dbReference type="InterPro" id="IPR047204">
    <property type="entry name" value="RMP1_RBD"/>
</dbReference>
<evidence type="ECO:0000313" key="3">
    <source>
        <dbReference type="EMBL" id="KAI5949146.1"/>
    </source>
</evidence>
<evidence type="ECO:0000313" key="4">
    <source>
        <dbReference type="Proteomes" id="UP001204833"/>
    </source>
</evidence>
<feature type="compositionally biased region" description="Basic residues" evidence="1">
    <location>
        <begin position="301"/>
        <end position="316"/>
    </location>
</feature>
<keyword evidence="4" id="KW-1185">Reference proteome</keyword>
<dbReference type="PANTHER" id="PTHR37792">
    <property type="entry name" value="RIBONUCLEASE MRP PROTEIN SUBUNIT RMP1"/>
    <property type="match status" value="1"/>
</dbReference>
<feature type="compositionally biased region" description="Polar residues" evidence="1">
    <location>
        <begin position="206"/>
        <end position="216"/>
    </location>
</feature>
<dbReference type="RefSeq" id="XP_051606656.1">
    <property type="nucleotide sequence ID" value="XM_051754286.1"/>
</dbReference>
<feature type="region of interest" description="Disordered" evidence="1">
    <location>
        <begin position="206"/>
        <end position="325"/>
    </location>
</feature>
<accession>A0AAD5BAW9</accession>
<dbReference type="GeneID" id="76152788"/>
<feature type="domain" description="RNase MRP protein 1 RNA binding" evidence="2">
    <location>
        <begin position="15"/>
        <end position="120"/>
    </location>
</feature>
<dbReference type="PANTHER" id="PTHR37792:SF1">
    <property type="entry name" value="RIBONUCLEASE MRP PROTEIN SUBUNIT RMP1"/>
    <property type="match status" value="1"/>
</dbReference>
<dbReference type="GO" id="GO:0042134">
    <property type="term" value="F:rRNA primary transcript binding"/>
    <property type="evidence" value="ECO:0007669"/>
    <property type="project" value="InterPro"/>
</dbReference>
<name>A0AAD5BAW9_9ASCO</name>
<dbReference type="EMBL" id="JAIHNG010000164">
    <property type="protein sequence ID" value="KAI5949146.1"/>
    <property type="molecule type" value="Genomic_DNA"/>
</dbReference>
<protein>
    <submittedName>
        <fullName evidence="3">RMP1</fullName>
    </submittedName>
</protein>
<dbReference type="Pfam" id="PF20945">
    <property type="entry name" value="RMP1"/>
    <property type="match status" value="1"/>
</dbReference>
<reference evidence="3 4" key="1">
    <citation type="journal article" date="2022" name="DNA Res.">
        <title>Genome analysis of five recently described species of the CUG-Ser clade uncovers Candida theae as a new hybrid lineage with pathogenic potential in the Candida parapsilosis species complex.</title>
        <authorList>
            <person name="Mixao V."/>
            <person name="Del Olmo V."/>
            <person name="Hegedusova E."/>
            <person name="Saus E."/>
            <person name="Pryszcz L."/>
            <person name="Cillingova A."/>
            <person name="Nosek J."/>
            <person name="Gabaldon T."/>
        </authorList>
    </citation>
    <scope>NUCLEOTIDE SEQUENCE [LARGE SCALE GENOMIC DNA]</scope>
    <source>
        <strain evidence="3 4">CBS 12239</strain>
    </source>
</reference>
<feature type="compositionally biased region" description="Basic and acidic residues" evidence="1">
    <location>
        <begin position="258"/>
        <end position="271"/>
    </location>
</feature>
<evidence type="ECO:0000259" key="2">
    <source>
        <dbReference type="Pfam" id="PF20945"/>
    </source>
</evidence>
<gene>
    <name evidence="3" type="ORF">KGF57_004744</name>
</gene>
<sequence length="325" mass="36070">MDRQTSADLSNEYYILNLLHHRSKNQHRQQHWFKYLNITYRNLRKVLKLQIDIDRLATTLSSGSVNVKTESKINYKRSQISRLSNKIIQVSRDAYWAYNSILVLGQYITLGFALIGNLAKIVSLLGKIQGVDVKKIELAAVPAANQSAETNVLSVGIDFFGGQDINENDLDDLGEEIAYDLEEEEDAAGGRESIGVEDVEARNLVSQSLDETSSCKSKQDENQTGKGSSGGTTVETRETHTVKSSEEQQQQQQQEQNKSQDKSEGGTHKEPTPTSPSIKETIGTSSSNKKRKAEPSSKVLKSSKKSKPSKKSKSKSKSVIDDIFS</sequence>
<feature type="compositionally biased region" description="Low complexity" evidence="1">
    <location>
        <begin position="247"/>
        <end position="257"/>
    </location>
</feature>
<feature type="compositionally biased region" description="Polar residues" evidence="1">
    <location>
        <begin position="275"/>
        <end position="287"/>
    </location>
</feature>
<dbReference type="GO" id="GO:0000294">
    <property type="term" value="P:nuclear-transcribed mRNA catabolic process, RNase MRP-dependent"/>
    <property type="evidence" value="ECO:0007669"/>
    <property type="project" value="TreeGrafter"/>
</dbReference>
<dbReference type="AlphaFoldDB" id="A0AAD5BAW9"/>
<dbReference type="CDD" id="cd22573">
    <property type="entry name" value="RMP1_RBD"/>
    <property type="match status" value="1"/>
</dbReference>
<feature type="compositionally biased region" description="Polar residues" evidence="1">
    <location>
        <begin position="224"/>
        <end position="234"/>
    </location>
</feature>
<organism evidence="3 4">
    <name type="scientific">Candida theae</name>
    <dbReference type="NCBI Taxonomy" id="1198502"/>
    <lineage>
        <taxon>Eukaryota</taxon>
        <taxon>Fungi</taxon>
        <taxon>Dikarya</taxon>
        <taxon>Ascomycota</taxon>
        <taxon>Saccharomycotina</taxon>
        <taxon>Pichiomycetes</taxon>
        <taxon>Debaryomycetaceae</taxon>
        <taxon>Candida/Lodderomyces clade</taxon>
        <taxon>Candida</taxon>
    </lineage>
</organism>
<dbReference type="Proteomes" id="UP001204833">
    <property type="component" value="Unassembled WGS sequence"/>
</dbReference>
<comment type="caution">
    <text evidence="3">The sequence shown here is derived from an EMBL/GenBank/DDBJ whole genome shotgun (WGS) entry which is preliminary data.</text>
</comment>
<feature type="compositionally biased region" description="Basic and acidic residues" evidence="1">
    <location>
        <begin position="235"/>
        <end position="246"/>
    </location>
</feature>
<dbReference type="GO" id="GO:0000466">
    <property type="term" value="P:maturation of 5.8S rRNA from tricistronic rRNA transcript (SSU-rRNA, 5.8S rRNA, LSU-rRNA)"/>
    <property type="evidence" value="ECO:0007669"/>
    <property type="project" value="TreeGrafter"/>
</dbReference>